<feature type="transmembrane region" description="Helical" evidence="6">
    <location>
        <begin position="248"/>
        <end position="270"/>
    </location>
</feature>
<evidence type="ECO:0000256" key="6">
    <source>
        <dbReference type="SAM" id="Phobius"/>
    </source>
</evidence>
<evidence type="ECO:0000256" key="1">
    <source>
        <dbReference type="ARBA" id="ARBA00004141"/>
    </source>
</evidence>
<dbReference type="SUPFAM" id="SSF56519">
    <property type="entry name" value="Penicillin binding protein dimerisation domain"/>
    <property type="match status" value="1"/>
</dbReference>
<dbReference type="KEGG" id="atm:ANT_11400"/>
<keyword evidence="3" id="KW-0133">Cell shape</keyword>
<accession>E8N410</accession>
<dbReference type="GO" id="GO:0005886">
    <property type="term" value="C:plasma membrane"/>
    <property type="evidence" value="ECO:0007669"/>
    <property type="project" value="TreeGrafter"/>
</dbReference>
<dbReference type="Pfam" id="PF01098">
    <property type="entry name" value="FTSW_RODA_SPOVE"/>
    <property type="match status" value="1"/>
</dbReference>
<evidence type="ECO:0000259" key="7">
    <source>
        <dbReference type="Pfam" id="PF00905"/>
    </source>
</evidence>
<dbReference type="InterPro" id="IPR054120">
    <property type="entry name" value="PBPA_dimer"/>
</dbReference>
<feature type="transmembrane region" description="Helical" evidence="6">
    <location>
        <begin position="291"/>
        <end position="312"/>
    </location>
</feature>
<proteinExistence type="predicted"/>
<name>E8N410_ANATU</name>
<dbReference type="GO" id="GO:0008360">
    <property type="term" value="P:regulation of cell shape"/>
    <property type="evidence" value="ECO:0007669"/>
    <property type="project" value="UniProtKB-KW"/>
</dbReference>
<feature type="transmembrane region" description="Helical" evidence="6">
    <location>
        <begin position="398"/>
        <end position="417"/>
    </location>
</feature>
<sequence>MKSSAVPFPSPIERVQKRLLWLAGAFLLVYAILLTLAPAVKVRGTGFELEWRHWLGWLIWAVGFGILHHFSRRLAFEADHYLLPLVALLTGWGILTIFRLDFLLGLRQALWLVIGLGVVAYLIRREGFLQFLKQYRVLWLVGGLMLTALTLVFGTYPGGEGPRLWLGCCGIYLQPSEPLKLLLVVFLASYLAEKPLSQAKRLRLILPTLVLLALAIALLLIQRDLGTATLFILIYTLTLYLATGETKVLLFAGGALLFAGVAGVFAIDVVRYRVESWLNPWADPSGRSYQIIQSLIAIASGAVLGSGPGVGFPSVVPVAASDFIFTAIAEETGLIGVIGLLLAYALFLVRGIRIALFASRQYHRYLAAGVVAYFTSQVVLILAGNLRVLPLTGVTLPFLSYGGSSLLTSLLAAALLYSVSRDVREEPAPLYTVNAYLHLFTAGLILLGGLALVVGWWAVVRQDVLTARFDNPRQYLYDRYVQRGSIVDRNGEILVHSVGMPGHYQRVWVYPELANTLGYNHPLYGKTGLEASMNAYLRGLQGVPSSLIWWNRLLYSQPPVGLDVRITIDEPIQRAADALMGNHQGGLVVLNAQSGEILALVSHPTFDPNRLGETWQEIISDPRAPLVNRAVQGQYPVGSALAPLILLGSVNKTPLPEFPQELTAPCGLRPENSTWNAALSQGCSSALEFLLRAFFPTELDRFMRSLGLDRGYSLPIPVAAPQYRLAESPAQMMQLENWLQGSPLQMAVAVSALSNQGVLPSPSLVQAVHTPHQGWVVINRPFSSQVVSASVAQQAQQFLAMPGQLYWQTVAVVGKEQKITWMLGGTTREWKGAPVVIAGVLEEEDPQRAQEWLAVLFETILNSR</sequence>
<dbReference type="InParanoid" id="E8N410"/>
<dbReference type="GO" id="GO:0032153">
    <property type="term" value="C:cell division site"/>
    <property type="evidence" value="ECO:0007669"/>
    <property type="project" value="TreeGrafter"/>
</dbReference>
<dbReference type="InterPro" id="IPR012338">
    <property type="entry name" value="Beta-lactam/transpept-like"/>
</dbReference>
<dbReference type="Pfam" id="PF00905">
    <property type="entry name" value="Transpeptidase"/>
    <property type="match status" value="1"/>
</dbReference>
<reference evidence="9 10" key="1">
    <citation type="submission" date="2010-12" db="EMBL/GenBank/DDBJ databases">
        <title>Whole genome sequence of Anaerolinea thermophila UNI-1.</title>
        <authorList>
            <person name="Narita-Yamada S."/>
            <person name="Kishi E."/>
            <person name="Watanabe Y."/>
            <person name="Takasaki K."/>
            <person name="Ankai A."/>
            <person name="Oguchi A."/>
            <person name="Fukui S."/>
            <person name="Takahashi M."/>
            <person name="Yashiro I."/>
            <person name="Hosoyama A."/>
            <person name="Sekiguchi Y."/>
            <person name="Hanada S."/>
            <person name="Fujita N."/>
        </authorList>
    </citation>
    <scope>NUCLEOTIDE SEQUENCE [LARGE SCALE GENOMIC DNA]</scope>
    <source>
        <strain evidence="10">DSM 14523 / JCM 11388 / NBRC 100420 / UNI-1</strain>
    </source>
</reference>
<evidence type="ECO:0000256" key="5">
    <source>
        <dbReference type="ARBA" id="ARBA00023136"/>
    </source>
</evidence>
<dbReference type="Proteomes" id="UP000008922">
    <property type="component" value="Chromosome"/>
</dbReference>
<evidence type="ECO:0000256" key="2">
    <source>
        <dbReference type="ARBA" id="ARBA00022692"/>
    </source>
</evidence>
<dbReference type="AlphaFoldDB" id="E8N410"/>
<dbReference type="InterPro" id="IPR036138">
    <property type="entry name" value="PBP_dimer_sf"/>
</dbReference>
<feature type="transmembrane region" description="Helical" evidence="6">
    <location>
        <begin position="106"/>
        <end position="123"/>
    </location>
</feature>
<dbReference type="GO" id="GO:0008658">
    <property type="term" value="F:penicillin binding"/>
    <property type="evidence" value="ECO:0007669"/>
    <property type="project" value="InterPro"/>
</dbReference>
<feature type="transmembrane region" description="Helical" evidence="6">
    <location>
        <begin position="225"/>
        <end position="242"/>
    </location>
</feature>
<dbReference type="PANTHER" id="PTHR30474:SF3">
    <property type="entry name" value="PEPTIDOGLYCAN GLYCOSYLTRANSFERASE RODA"/>
    <property type="match status" value="1"/>
</dbReference>
<dbReference type="Gene3D" id="3.40.710.10">
    <property type="entry name" value="DD-peptidase/beta-lactamase superfamily"/>
    <property type="match status" value="1"/>
</dbReference>
<dbReference type="InterPro" id="IPR001460">
    <property type="entry name" value="PCN-bd_Tpept"/>
</dbReference>
<keyword evidence="4 6" id="KW-1133">Transmembrane helix</keyword>
<dbReference type="PANTHER" id="PTHR30474">
    <property type="entry name" value="CELL CYCLE PROTEIN"/>
    <property type="match status" value="1"/>
</dbReference>
<dbReference type="InterPro" id="IPR001182">
    <property type="entry name" value="FtsW/RodA"/>
</dbReference>
<feature type="transmembrane region" description="Helical" evidence="6">
    <location>
        <begin position="82"/>
        <end position="100"/>
    </location>
</feature>
<dbReference type="eggNOG" id="COG0768">
    <property type="taxonomic scope" value="Bacteria"/>
</dbReference>
<dbReference type="eggNOG" id="COG0772">
    <property type="taxonomic scope" value="Bacteria"/>
</dbReference>
<feature type="transmembrane region" description="Helical" evidence="6">
    <location>
        <begin position="332"/>
        <end position="353"/>
    </location>
</feature>
<feature type="transmembrane region" description="Helical" evidence="6">
    <location>
        <begin position="135"/>
        <end position="156"/>
    </location>
</feature>
<dbReference type="GO" id="GO:0051301">
    <property type="term" value="P:cell division"/>
    <property type="evidence" value="ECO:0007669"/>
    <property type="project" value="InterPro"/>
</dbReference>
<comment type="subcellular location">
    <subcellularLocation>
        <location evidence="1">Membrane</location>
        <topology evidence="1">Multi-pass membrane protein</topology>
    </subcellularLocation>
</comment>
<feature type="transmembrane region" description="Helical" evidence="6">
    <location>
        <begin position="51"/>
        <end position="70"/>
    </location>
</feature>
<evidence type="ECO:0000313" key="10">
    <source>
        <dbReference type="Proteomes" id="UP000008922"/>
    </source>
</evidence>
<feature type="transmembrane region" description="Helical" evidence="6">
    <location>
        <begin position="202"/>
        <end position="220"/>
    </location>
</feature>
<dbReference type="EMBL" id="AP012029">
    <property type="protein sequence ID" value="BAJ63174.1"/>
    <property type="molecule type" value="Genomic_DNA"/>
</dbReference>
<feature type="domain" description="Penicillin binding protein A dimerisation" evidence="8">
    <location>
        <begin position="483"/>
        <end position="541"/>
    </location>
</feature>
<keyword evidence="2 6" id="KW-0812">Transmembrane</keyword>
<dbReference type="RefSeq" id="WP_013559562.1">
    <property type="nucleotide sequence ID" value="NC_014960.1"/>
</dbReference>
<keyword evidence="5 6" id="KW-0472">Membrane</keyword>
<feature type="domain" description="Penicillin-binding protein transpeptidase" evidence="7">
    <location>
        <begin position="585"/>
        <end position="644"/>
    </location>
</feature>
<dbReference type="OrthoDB" id="9812661at2"/>
<feature type="transmembrane region" description="Helical" evidence="6">
    <location>
        <begin position="437"/>
        <end position="459"/>
    </location>
</feature>
<feature type="transmembrane region" description="Helical" evidence="6">
    <location>
        <begin position="365"/>
        <end position="386"/>
    </location>
</feature>
<dbReference type="GO" id="GO:0015648">
    <property type="term" value="F:lipid-linked peptidoglycan transporter activity"/>
    <property type="evidence" value="ECO:0007669"/>
    <property type="project" value="TreeGrafter"/>
</dbReference>
<feature type="transmembrane region" description="Helical" evidence="6">
    <location>
        <begin position="20"/>
        <end position="39"/>
    </location>
</feature>
<protein>
    <submittedName>
        <fullName evidence="9">Cell cycle protein</fullName>
    </submittedName>
</protein>
<dbReference type="Pfam" id="PF21922">
    <property type="entry name" value="PBP_dimer_2"/>
    <property type="match status" value="1"/>
</dbReference>
<dbReference type="Gene3D" id="3.90.1310.10">
    <property type="entry name" value="Penicillin-binding protein 2a (Domain 2)"/>
    <property type="match status" value="1"/>
</dbReference>
<evidence type="ECO:0000259" key="8">
    <source>
        <dbReference type="Pfam" id="PF21922"/>
    </source>
</evidence>
<keyword evidence="10" id="KW-1185">Reference proteome</keyword>
<dbReference type="STRING" id="926569.ANT_11400"/>
<evidence type="ECO:0000256" key="3">
    <source>
        <dbReference type="ARBA" id="ARBA00022960"/>
    </source>
</evidence>
<dbReference type="SUPFAM" id="SSF56601">
    <property type="entry name" value="beta-lactamase/transpeptidase-like"/>
    <property type="match status" value="1"/>
</dbReference>
<dbReference type="HOGENOM" id="CLU_012814_1_0_0"/>
<evidence type="ECO:0000256" key="4">
    <source>
        <dbReference type="ARBA" id="ARBA00022989"/>
    </source>
</evidence>
<evidence type="ECO:0000313" key="9">
    <source>
        <dbReference type="EMBL" id="BAJ63174.1"/>
    </source>
</evidence>
<gene>
    <name evidence="9" type="ordered locus">ANT_11400</name>
</gene>
<organism evidence="9 10">
    <name type="scientific">Anaerolinea thermophila (strain DSM 14523 / JCM 11388 / NBRC 100420 / UNI-1)</name>
    <dbReference type="NCBI Taxonomy" id="926569"/>
    <lineage>
        <taxon>Bacteria</taxon>
        <taxon>Bacillati</taxon>
        <taxon>Chloroflexota</taxon>
        <taxon>Anaerolineae</taxon>
        <taxon>Anaerolineales</taxon>
        <taxon>Anaerolineaceae</taxon>
        <taxon>Anaerolinea</taxon>
    </lineage>
</organism>